<feature type="compositionally biased region" description="Basic and acidic residues" evidence="10">
    <location>
        <begin position="545"/>
        <end position="563"/>
    </location>
</feature>
<protein>
    <recommendedName>
        <fullName evidence="4 9">D-arabinono-1,4-lactone oxidase</fullName>
        <shortName evidence="9">ALO</shortName>
        <ecNumber evidence="4 9">1.1.3.37</ecNumber>
    </recommendedName>
    <alternativeName>
        <fullName evidence="8 9">L-galactono-gamma-lactone oxidase</fullName>
    </alternativeName>
</protein>
<sequence>MPFNPHAHSRWAPYTTDAISELSYEPISSTHIPFRAHINHFHRNWAHIHSSRPELFLRPQSLEELQLIIKLAGRCQKKLTVIGSAHTPNALTCTPGWMISLDDFQEVLKVNEDTREITVQAGMRLYQMHSVLEGLGWAMPNLGTISEQSISGIISTASHGSSLHHGLISDDITALTILLSNGDHIKCFRDGTTEPSLFDENDGLSLFRAALASLGALGIITSITFKASKAFNLEWTQTLHPHIDVITHWNSRIFGIAEYERVWWYPYTGKALHWSAIPTALPPTPAPTKWFDTTIGYHINQIMLFATVYIPSLTPLAEKIMFYMQYGRALHSSPNGTTRGISNSVEGMSMNCLYRQYVNEWSIPLYDGPEFLHRLQSWIDGKSYDIHKIPFDNTTSKVYAHSPIEVRPSFPAAEHRSLDVRPYLDTHQKEGPSLYINATIFRPYGRDIPGREKLYEVFEWLMKEYGGKPHWAKNWSTLQRREFRGMYGEDLEKWLEVRRRVDAEGTFLNDFVEEYLEDGDDKELEEAEGMFGEKKGLEDVVEPGRKKWKGKEPMRRLSEESDRTMTASSGSFDQHGLLAGSYEHLRASEVEMSFLEVDRDSPPPFADV</sequence>
<keyword evidence="6 9" id="KW-0274">FAD</keyword>
<dbReference type="EC" id="1.1.3.37" evidence="4 9"/>
<feature type="region of interest" description="Disordered" evidence="10">
    <location>
        <begin position="545"/>
        <end position="573"/>
    </location>
</feature>
<keyword evidence="5 9" id="KW-0285">Flavoprotein</keyword>
<dbReference type="AlphaFoldDB" id="A0AAV9X0B3"/>
<evidence type="ECO:0000256" key="9">
    <source>
        <dbReference type="RuleBase" id="RU367158"/>
    </source>
</evidence>
<comment type="pathway">
    <text evidence="2 9">Cofactor biosynthesis; D-erythroascorbate biosynthesis; dehydro-D-arabinono-1,4-lactone from D-arabinose: step 2/2.</text>
</comment>
<dbReference type="PANTHER" id="PTHR43762:SF1">
    <property type="entry name" value="D-ARABINONO-1,4-LACTONE OXIDASE"/>
    <property type="match status" value="1"/>
</dbReference>
<accession>A0AAV9X0B3</accession>
<gene>
    <name evidence="12" type="primary">ALO1</name>
    <name evidence="12" type="ORF">TWF694_002990</name>
</gene>
<dbReference type="Gene3D" id="3.30.70.2520">
    <property type="match status" value="1"/>
</dbReference>
<dbReference type="SUPFAM" id="SSF56176">
    <property type="entry name" value="FAD-binding/transporter-associated domain-like"/>
    <property type="match status" value="1"/>
</dbReference>
<evidence type="ECO:0000256" key="4">
    <source>
        <dbReference type="ARBA" id="ARBA00013136"/>
    </source>
</evidence>
<comment type="caution">
    <text evidence="12">The sequence shown here is derived from an EMBL/GenBank/DDBJ whole genome shotgun (WGS) entry which is preliminary data.</text>
</comment>
<evidence type="ECO:0000256" key="5">
    <source>
        <dbReference type="ARBA" id="ARBA00022630"/>
    </source>
</evidence>
<dbReference type="Gene3D" id="3.30.465.10">
    <property type="match status" value="1"/>
</dbReference>
<dbReference type="InterPro" id="IPR006094">
    <property type="entry name" value="Oxid_FAD_bind_N"/>
</dbReference>
<comment type="cofactor">
    <cofactor evidence="1 9">
        <name>FAD</name>
        <dbReference type="ChEBI" id="CHEBI:57692"/>
    </cofactor>
</comment>
<dbReference type="InterPro" id="IPR010031">
    <property type="entry name" value="FAD_lactone_oxidase-like"/>
</dbReference>
<dbReference type="NCBIfam" id="TIGR01678">
    <property type="entry name" value="FAD_lactone_ox"/>
    <property type="match status" value="1"/>
</dbReference>
<evidence type="ECO:0000256" key="2">
    <source>
        <dbReference type="ARBA" id="ARBA00005083"/>
    </source>
</evidence>
<dbReference type="GO" id="GO:0071949">
    <property type="term" value="F:FAD binding"/>
    <property type="evidence" value="ECO:0007669"/>
    <property type="project" value="UniProtKB-UniRule"/>
</dbReference>
<keyword evidence="13" id="KW-1185">Reference proteome</keyword>
<dbReference type="InterPro" id="IPR016167">
    <property type="entry name" value="FAD-bd_PCMH_sub1"/>
</dbReference>
<dbReference type="PROSITE" id="PS51387">
    <property type="entry name" value="FAD_PCMH"/>
    <property type="match status" value="1"/>
</dbReference>
<evidence type="ECO:0000256" key="3">
    <source>
        <dbReference type="ARBA" id="ARBA00005466"/>
    </source>
</evidence>
<dbReference type="Pfam" id="PF04030">
    <property type="entry name" value="ALO"/>
    <property type="match status" value="1"/>
</dbReference>
<comment type="subcellular location">
    <subcellularLocation>
        <location evidence="9">Mitochondrion membrane</location>
    </subcellularLocation>
</comment>
<evidence type="ECO:0000256" key="1">
    <source>
        <dbReference type="ARBA" id="ARBA00001974"/>
    </source>
</evidence>
<dbReference type="Gene3D" id="3.30.43.10">
    <property type="entry name" value="Uridine Diphospho-n-acetylenolpyruvylglucosamine Reductase, domain 2"/>
    <property type="match status" value="1"/>
</dbReference>
<evidence type="ECO:0000256" key="7">
    <source>
        <dbReference type="ARBA" id="ARBA00023002"/>
    </source>
</evidence>
<dbReference type="InterPro" id="IPR007173">
    <property type="entry name" value="ALO_C"/>
</dbReference>
<evidence type="ECO:0000256" key="8">
    <source>
        <dbReference type="ARBA" id="ARBA00033418"/>
    </source>
</evidence>
<dbReference type="GO" id="GO:0003885">
    <property type="term" value="F:D-arabinono-1,4-lactone oxidase activity"/>
    <property type="evidence" value="ECO:0007669"/>
    <property type="project" value="UniProtKB-UniRule"/>
</dbReference>
<reference evidence="12 13" key="1">
    <citation type="submission" date="2019-10" db="EMBL/GenBank/DDBJ databases">
        <authorList>
            <person name="Palmer J.M."/>
        </authorList>
    </citation>
    <scope>NUCLEOTIDE SEQUENCE [LARGE SCALE GENOMIC DNA]</scope>
    <source>
        <strain evidence="12 13">TWF694</strain>
    </source>
</reference>
<evidence type="ECO:0000313" key="13">
    <source>
        <dbReference type="Proteomes" id="UP001365542"/>
    </source>
</evidence>
<dbReference type="Proteomes" id="UP001365542">
    <property type="component" value="Unassembled WGS sequence"/>
</dbReference>
<comment type="catalytic activity">
    <reaction evidence="9">
        <text>D-arabinono-1,4-lactone + O2 = dehydro-D-arabinono-1,4-lactone + H2O2 + H(+)</text>
        <dbReference type="Rhea" id="RHEA:23756"/>
        <dbReference type="ChEBI" id="CHEBI:15378"/>
        <dbReference type="ChEBI" id="CHEBI:15379"/>
        <dbReference type="ChEBI" id="CHEBI:16240"/>
        <dbReference type="ChEBI" id="CHEBI:16292"/>
        <dbReference type="ChEBI" id="CHEBI:58277"/>
        <dbReference type="EC" id="1.1.3.37"/>
    </reaction>
</comment>
<keyword evidence="7 9" id="KW-0560">Oxidoreductase</keyword>
<keyword evidence="9" id="KW-0496">Mitochondrion</keyword>
<dbReference type="EMBL" id="JAVHJO010000012">
    <property type="protein sequence ID" value="KAK6531823.1"/>
    <property type="molecule type" value="Genomic_DNA"/>
</dbReference>
<dbReference type="GO" id="GO:0031966">
    <property type="term" value="C:mitochondrial membrane"/>
    <property type="evidence" value="ECO:0007669"/>
    <property type="project" value="UniProtKB-SubCell"/>
</dbReference>
<dbReference type="PANTHER" id="PTHR43762">
    <property type="entry name" value="L-GULONOLACTONE OXIDASE"/>
    <property type="match status" value="1"/>
</dbReference>
<evidence type="ECO:0000256" key="10">
    <source>
        <dbReference type="SAM" id="MobiDB-lite"/>
    </source>
</evidence>
<dbReference type="Pfam" id="PF01565">
    <property type="entry name" value="FAD_binding_4"/>
    <property type="match status" value="1"/>
</dbReference>
<dbReference type="InterPro" id="IPR036318">
    <property type="entry name" value="FAD-bd_PCMH-like_sf"/>
</dbReference>
<evidence type="ECO:0000259" key="11">
    <source>
        <dbReference type="PROSITE" id="PS51387"/>
    </source>
</evidence>
<evidence type="ECO:0000256" key="6">
    <source>
        <dbReference type="ARBA" id="ARBA00022827"/>
    </source>
</evidence>
<dbReference type="InterPro" id="IPR016169">
    <property type="entry name" value="FAD-bd_PCMH_sub2"/>
</dbReference>
<name>A0AAV9X0B3_9PEZI</name>
<dbReference type="InterPro" id="IPR030654">
    <property type="entry name" value="Sugar_lactone_oxidase"/>
</dbReference>
<proteinExistence type="inferred from homology"/>
<dbReference type="InterPro" id="IPR016166">
    <property type="entry name" value="FAD-bd_PCMH"/>
</dbReference>
<evidence type="ECO:0000313" key="12">
    <source>
        <dbReference type="EMBL" id="KAK6531823.1"/>
    </source>
</evidence>
<organism evidence="12 13">
    <name type="scientific">Orbilia ellipsospora</name>
    <dbReference type="NCBI Taxonomy" id="2528407"/>
    <lineage>
        <taxon>Eukaryota</taxon>
        <taxon>Fungi</taxon>
        <taxon>Dikarya</taxon>
        <taxon>Ascomycota</taxon>
        <taxon>Pezizomycotina</taxon>
        <taxon>Orbiliomycetes</taxon>
        <taxon>Orbiliales</taxon>
        <taxon>Orbiliaceae</taxon>
        <taxon>Orbilia</taxon>
    </lineage>
</organism>
<comment type="similarity">
    <text evidence="3 9">Belongs to the oxygen-dependent FAD-linked oxidoreductase family.</text>
</comment>
<feature type="domain" description="FAD-binding PCMH-type" evidence="11">
    <location>
        <begin position="48"/>
        <end position="230"/>
    </location>
</feature>